<dbReference type="Pfam" id="PF25496">
    <property type="entry name" value="URGCP"/>
    <property type="match status" value="1"/>
</dbReference>
<accession>A0A8D0REV7</accession>
<dbReference type="GO" id="GO:0005634">
    <property type="term" value="C:nucleus"/>
    <property type="evidence" value="ECO:0007669"/>
    <property type="project" value="UniProtKB-SubCell"/>
</dbReference>
<evidence type="ECO:0000259" key="8">
    <source>
        <dbReference type="PROSITE" id="PS51717"/>
    </source>
</evidence>
<gene>
    <name evidence="9" type="primary">LOC110255360</name>
</gene>
<dbReference type="Proteomes" id="UP000694727">
    <property type="component" value="Unplaced"/>
</dbReference>
<dbReference type="Pfam" id="PF25683">
    <property type="entry name" value="URGCP_GTPase"/>
    <property type="match status" value="1"/>
</dbReference>
<name>A0A8D0REV7_PIG</name>
<proteinExistence type="inferred from homology"/>
<dbReference type="InterPro" id="IPR057365">
    <property type="entry name" value="URGCP"/>
</dbReference>
<sequence>MDIIESTTDEPMLRGKKGKSLQEMLREAGLAVEYWLPKLQEHLGVTSAQALQHLEEQDLQKLKSQAQHPWEKRALDKLLNLSHSNRLSEFWEFQVETRTKRQKQAEQALQELRGLLSEGRQRNAEAVRKKEAELRQAMEIPKEFWPPPENSLKEVIENMQRQLHLVEGRLAHRQNLPERELVRHASGGLALQGIYKTSDENGLIEKREELLSVPKEFSLCGPQQGTRMETKEFTSSQAESMFTETMEKLGFSVTASAKGGAWGWSLESSTDHRKHSESKETQHSHAELSYFCSTKFSYIPLASYHFPIDQLHFSKAALQELKCIEDLLGQPEDPDRLPLLRRRTEDFFRRFGSHADQGPLHLGGIYWWKAVSEGFQREQLEEVKQQSAEALDAYVTGSYSGFGVNVAAGVDVSDSHSKTGSQRANVRNLQTKVQLSVAHTGGPPEANGLLEWKAGLVASNQTWYVIDRGLQLVPIWDMILFNHRSDFKDPLQVANCLKDSYAALTGLTAQVQEGEELLSAQEEARVFLEDVRSWEVSDPEEQLKKLRNFRQTLSHKTKSHDTWTNICLTDSGLQNFLVNTVNFCKTSSISETKFIKSQLRSLLDPHVYTGSNFPQVHSIMQWIYQPEPEQEHVTVTQFSELIETFKKTQDDLLEVKATSDSTESVEEAQRKATYEVSMSLGCFFNHLQEMGQADTYILLLSIAAGAGYHVVNNTFQCLLGYDDIDFLLHTMQTAQDKYQELKTICDYRAQAFLVLTGLTATAGIKAVSPEEKKQRLALIRHHMGQSFSKEVIHVLTKVGTGPNWENLEKDLRLLVDGDYEATVSSLQMEEVRKQLQSLLHEDKEPRELHDDENNRPEVMENGAFLELLQRLGLEHYYPKKMSRSNFHLIHKTSVYNTQPCSERELPFYFLQKLMMLDYGLRYLVIRDEEYTEEQVCSSNTGQENADFDPYEDLVEDKDGPTRPSATAVKPHVHPMDIQMAILHCADDFARQYILAKLAICQFALPLLIPHPCNAQIQFSLWSLRQIRRSWQQAGKPTEQEKDNYKNQQMCRVSTPIVSFIRVGKGFSASKSQIMNCLLSQRKHDVFFHRHCKGSSRDCLLMAGVVEVTWFCPGAGDEDRFDNCLTFTNLRGDAKEHKQQLTFLQEVSSLIVVLMSTSDDNQESRKVVRALCQSPKPLICLLDDKEKAMSNTSGPRVRIGIRNRNEAEFIEELATTIRGLLKPSDTALSLENCAQVARKQGMLIDEDQEDCKEAKTKAEVLMALLEDMEIAQMKENLLPLQGELWQLWCKKDKELYHLREKGNRSIEQHKSDIETDKQMIRLRQLRKAFPLNDLMHSVLGILQKHSETHTKLYFLQWLSVFLDNLTAGHLEKLNEKKKQLWSRVQKKKREAQKSSSLKGLQNELEAISRKISDCTLGVEQILRELGQIYEVLEEGSSTKDISFLSLPHMAADLMLSGVPIELMDGDASYVPLRWVAAVFDKVSEKLGDKRLFVLSILGLQSSGKSTLLNAMFGLQFTVSAGRCTRGAYMQLLKVEETFTDELGFDFLLVVDTEGLRAPELSNKSQNHDNELATFVIGLGNLTVINIFGENPSEMQDILQIAVQAFLRMKQVKISPSCLFVHQNVGEVTAKDQTMEGRRRLEQRLDEMAATAAEEEQCSDVDRFSDVIKFDVNTHVYYFAHLWDGNPPMAPPNPRYSHNAQELKSRILATAKQEARGSIMKISDVKFRVQDLWKALLNENFVFNFRNTREVTAMSKLETMYNKWTWELRSHVLSLQDQLINQIQNGKIHTLEAHTLAAPVTDKYEAIKQELEKYFSEDPDSEVLVQWKGNFENKLMILKESLISDSQRKAKELLRFKKNQEKLDNKKSGYEKELLEKSRNLALTVKGTEWSEEELRKKFNPLWKKWVYNVSSTLPPVTEPAIEVDAENILLDYFKKERKMVDKLKKDWGKEFMIKYDKHVQMKTKYWNFLKKTLEAQDEASIHMTTDCILSKFNEMINNICRQKHDYDPIYFHEILKIIDEEVKSAPTQERYTFTRNYEIDLSLCLFQRASVKFKEMHKAFKRANDPVNYLESKKDDFFMSFKISCQGATSIKTFVDFLWNKLTPAVSNTIRKKMAPQIAGDMRATCPAFSGNRSNLEKHILISLAQEENFNNYWQYLHNPQSFVKNYIENQIKSYCSDKGSEKMKTFLKMSLDAIKNDILSAIHEATEIAKDKRSTASGWLDLFCDKLRSDLIFPRKDLISIEHQEIKDMEFLKEAMCKALDPEMNRVEQNCLYMPVEEMVPEIQKMLSEHLSGCWKQCPCCRAICTNTIPTHDGDHSVPFHRPQAVNGISWYKTNNLVLDYCTSLVASDCFLVFDDGRQIPYKNYRQAGGDYAKWSITPDTSAQPYWKWFVCHFRSKLEEKYQKRFIDKGKIPDAWEKITKQNVLDDLK</sequence>
<feature type="domain" description="VLIG-type G" evidence="8">
    <location>
        <begin position="1487"/>
        <end position="1728"/>
    </location>
</feature>
<evidence type="ECO:0000313" key="9">
    <source>
        <dbReference type="Ensembl" id="ENSSSCP00025015133.1"/>
    </source>
</evidence>
<evidence type="ECO:0000256" key="2">
    <source>
        <dbReference type="ARBA" id="ARBA00004496"/>
    </source>
</evidence>
<organism evidence="9 10">
    <name type="scientific">Sus scrofa</name>
    <name type="common">Pig</name>
    <dbReference type="NCBI Taxonomy" id="9823"/>
    <lineage>
        <taxon>Eukaryota</taxon>
        <taxon>Metazoa</taxon>
        <taxon>Chordata</taxon>
        <taxon>Craniata</taxon>
        <taxon>Vertebrata</taxon>
        <taxon>Euteleostomi</taxon>
        <taxon>Mammalia</taxon>
        <taxon>Eutheria</taxon>
        <taxon>Laurasiatheria</taxon>
        <taxon>Artiodactyla</taxon>
        <taxon>Suina</taxon>
        <taxon>Suidae</taxon>
        <taxon>Sus</taxon>
    </lineage>
</organism>
<protein>
    <recommendedName>
        <fullName evidence="8">VLIG-type G domain-containing protein</fullName>
    </recommendedName>
</protein>
<comment type="subcellular location">
    <subcellularLocation>
        <location evidence="2">Cytoplasm</location>
    </subcellularLocation>
    <subcellularLocation>
        <location evidence="1">Nucleus</location>
    </subcellularLocation>
</comment>
<evidence type="ECO:0000313" key="10">
    <source>
        <dbReference type="Proteomes" id="UP000694727"/>
    </source>
</evidence>
<dbReference type="PANTHER" id="PTHR22796:SF6">
    <property type="entry name" value="INTERFERON-INDUCED VERY LARGE GTPASE 1-RELATED"/>
    <property type="match status" value="1"/>
</dbReference>
<dbReference type="InterPro" id="IPR030383">
    <property type="entry name" value="G_VLIG_dom"/>
</dbReference>
<evidence type="ECO:0000256" key="7">
    <source>
        <dbReference type="ARBA" id="ARBA00023242"/>
    </source>
</evidence>
<keyword evidence="4" id="KW-0963">Cytoplasm</keyword>
<keyword evidence="6" id="KW-0342">GTP-binding</keyword>
<dbReference type="Gene3D" id="3.40.50.300">
    <property type="entry name" value="P-loop containing nucleotide triphosphate hydrolases"/>
    <property type="match status" value="1"/>
</dbReference>
<dbReference type="SUPFAM" id="SSF52540">
    <property type="entry name" value="P-loop containing nucleoside triphosphate hydrolases"/>
    <property type="match status" value="1"/>
</dbReference>
<evidence type="ECO:0000256" key="1">
    <source>
        <dbReference type="ARBA" id="ARBA00004123"/>
    </source>
</evidence>
<comment type="similarity">
    <text evidence="3">Belongs to the TRAFAC class dynamin-like GTPase superfamily. Very large inducible GTPase (VLIG) family.</text>
</comment>
<evidence type="ECO:0000256" key="4">
    <source>
        <dbReference type="ARBA" id="ARBA00022490"/>
    </source>
</evidence>
<keyword evidence="7" id="KW-0539">Nucleus</keyword>
<dbReference type="GO" id="GO:0005525">
    <property type="term" value="F:GTP binding"/>
    <property type="evidence" value="ECO:0007669"/>
    <property type="project" value="UniProtKB-KW"/>
</dbReference>
<keyword evidence="5" id="KW-0547">Nucleotide-binding</keyword>
<reference evidence="9" key="1">
    <citation type="submission" date="2025-08" db="UniProtKB">
        <authorList>
            <consortium name="Ensembl"/>
        </authorList>
    </citation>
    <scope>IDENTIFICATION</scope>
</reference>
<dbReference type="Pfam" id="PF25974">
    <property type="entry name" value="URGCP_9th"/>
    <property type="match status" value="1"/>
</dbReference>
<dbReference type="InterPro" id="IPR058641">
    <property type="entry name" value="GVIN1_dom"/>
</dbReference>
<dbReference type="InterPro" id="IPR027417">
    <property type="entry name" value="P-loop_NTPase"/>
</dbReference>
<evidence type="ECO:0000256" key="6">
    <source>
        <dbReference type="ARBA" id="ARBA00023134"/>
    </source>
</evidence>
<evidence type="ECO:0000256" key="3">
    <source>
        <dbReference type="ARBA" id="ARBA00006828"/>
    </source>
</evidence>
<dbReference type="PROSITE" id="PS51717">
    <property type="entry name" value="G_VLIG"/>
    <property type="match status" value="1"/>
</dbReference>
<dbReference type="Ensembl" id="ENSSSCT00025036205.1">
    <property type="protein sequence ID" value="ENSSSCP00025015133.1"/>
    <property type="gene ID" value="ENSSSCG00025026764.1"/>
</dbReference>
<dbReference type="GO" id="GO:0005737">
    <property type="term" value="C:cytoplasm"/>
    <property type="evidence" value="ECO:0007669"/>
    <property type="project" value="UniProtKB-SubCell"/>
</dbReference>
<dbReference type="PANTHER" id="PTHR22796">
    <property type="entry name" value="URG4-RELATED"/>
    <property type="match status" value="1"/>
</dbReference>
<evidence type="ECO:0000256" key="5">
    <source>
        <dbReference type="ARBA" id="ARBA00022741"/>
    </source>
</evidence>